<keyword evidence="4" id="KW-1185">Reference proteome</keyword>
<feature type="domain" description="YdbS-like PH" evidence="2">
    <location>
        <begin position="82"/>
        <end position="159"/>
    </location>
</feature>
<dbReference type="InterPro" id="IPR005182">
    <property type="entry name" value="YdbS-like_PH"/>
</dbReference>
<name>A0A1G8QMC8_9MICC</name>
<reference evidence="4" key="1">
    <citation type="submission" date="2016-10" db="EMBL/GenBank/DDBJ databases">
        <authorList>
            <person name="Varghese N."/>
            <person name="Submissions S."/>
        </authorList>
    </citation>
    <scope>NUCLEOTIDE SEQUENCE [LARGE SCALE GENOMIC DNA]</scope>
    <source>
        <strain evidence="4">CGMCC 1.10783</strain>
    </source>
</reference>
<organism evidence="3 4">
    <name type="scientific">Arthrobacter cupressi</name>
    <dbReference type="NCBI Taxonomy" id="1045773"/>
    <lineage>
        <taxon>Bacteria</taxon>
        <taxon>Bacillati</taxon>
        <taxon>Actinomycetota</taxon>
        <taxon>Actinomycetes</taxon>
        <taxon>Micrococcales</taxon>
        <taxon>Micrococcaceae</taxon>
        <taxon>Arthrobacter</taxon>
    </lineage>
</organism>
<accession>A0A1G8QMC8</accession>
<keyword evidence="1" id="KW-1133">Transmembrane helix</keyword>
<dbReference type="RefSeq" id="WP_074588728.1">
    <property type="nucleotide sequence ID" value="NZ_FNEI01000006.1"/>
</dbReference>
<dbReference type="Pfam" id="PF03703">
    <property type="entry name" value="bPH_2"/>
    <property type="match status" value="1"/>
</dbReference>
<dbReference type="Proteomes" id="UP000182130">
    <property type="component" value="Unassembled WGS sequence"/>
</dbReference>
<sequence>MHTAAIDPPGIVWQRVSPKYVTVRLVEWAIGNLLFVAVLSLPLLFVLLGGWLFPPLWLAVTVPAAMFLLALWRLVLIPRQVRAIGYAERDEDLLIRRGIFFQRTMVVPYGRMQYVDVAVGPVERALGLCTLKLHTASPGTNALLPGLPAAEGARLREQLTARGEARLAGL</sequence>
<dbReference type="AlphaFoldDB" id="A0A1G8QMC8"/>
<evidence type="ECO:0000256" key="1">
    <source>
        <dbReference type="SAM" id="Phobius"/>
    </source>
</evidence>
<feature type="transmembrane region" description="Helical" evidence="1">
    <location>
        <begin position="56"/>
        <end position="76"/>
    </location>
</feature>
<keyword evidence="1" id="KW-0812">Transmembrane</keyword>
<dbReference type="PANTHER" id="PTHR34473">
    <property type="entry name" value="UPF0699 TRANSMEMBRANE PROTEIN YDBS"/>
    <property type="match status" value="1"/>
</dbReference>
<dbReference type="PANTHER" id="PTHR34473:SF3">
    <property type="entry name" value="TRANSMEMBRANE PROTEIN-RELATED"/>
    <property type="match status" value="1"/>
</dbReference>
<proteinExistence type="predicted"/>
<keyword evidence="1" id="KW-0472">Membrane</keyword>
<evidence type="ECO:0000313" key="3">
    <source>
        <dbReference type="EMBL" id="SDJ05867.1"/>
    </source>
</evidence>
<dbReference type="OrthoDB" id="7364633at2"/>
<feature type="transmembrane region" description="Helical" evidence="1">
    <location>
        <begin position="25"/>
        <end position="50"/>
    </location>
</feature>
<evidence type="ECO:0000313" key="4">
    <source>
        <dbReference type="Proteomes" id="UP000182130"/>
    </source>
</evidence>
<protein>
    <recommendedName>
        <fullName evidence="2">YdbS-like PH domain-containing protein</fullName>
    </recommendedName>
</protein>
<gene>
    <name evidence="3" type="ORF">SAMN05216555_106229</name>
</gene>
<evidence type="ECO:0000259" key="2">
    <source>
        <dbReference type="Pfam" id="PF03703"/>
    </source>
</evidence>
<dbReference type="EMBL" id="FNEI01000006">
    <property type="protein sequence ID" value="SDJ05867.1"/>
    <property type="molecule type" value="Genomic_DNA"/>
</dbReference>
<dbReference type="STRING" id="1045773.SAMN05216555_106229"/>